<dbReference type="PANTHER" id="PTHR45947:SF15">
    <property type="entry name" value="TEICHURONIC ACID BIOSYNTHESIS GLYCOSYLTRANSFERASE TUAC-RELATED"/>
    <property type="match status" value="1"/>
</dbReference>
<organism evidence="3">
    <name type="scientific">hydrothermal vent metagenome</name>
    <dbReference type="NCBI Taxonomy" id="652676"/>
    <lineage>
        <taxon>unclassified sequences</taxon>
        <taxon>metagenomes</taxon>
        <taxon>ecological metagenomes</taxon>
    </lineage>
</organism>
<dbReference type="CDD" id="cd03798">
    <property type="entry name" value="GT4_WlbH-like"/>
    <property type="match status" value="1"/>
</dbReference>
<feature type="domain" description="Glycosyltransferase subfamily 4-like N-terminal" evidence="2">
    <location>
        <begin position="21"/>
        <end position="199"/>
    </location>
</feature>
<evidence type="ECO:0000259" key="2">
    <source>
        <dbReference type="Pfam" id="PF13439"/>
    </source>
</evidence>
<name>A0A3B0XNN3_9ZZZZ</name>
<dbReference type="SUPFAM" id="SSF53756">
    <property type="entry name" value="UDP-Glycosyltransferase/glycogen phosphorylase"/>
    <property type="match status" value="1"/>
</dbReference>
<dbReference type="GO" id="GO:0016757">
    <property type="term" value="F:glycosyltransferase activity"/>
    <property type="evidence" value="ECO:0007669"/>
    <property type="project" value="TreeGrafter"/>
</dbReference>
<evidence type="ECO:0000313" key="3">
    <source>
        <dbReference type="EMBL" id="VAW63509.1"/>
    </source>
</evidence>
<accession>A0A3B0XNN3</accession>
<dbReference type="InterPro" id="IPR050194">
    <property type="entry name" value="Glycosyltransferase_grp1"/>
</dbReference>
<gene>
    <name evidence="3" type="ORF">MNBD_GAMMA11-1144</name>
</gene>
<dbReference type="PANTHER" id="PTHR45947">
    <property type="entry name" value="SULFOQUINOVOSYL TRANSFERASE SQD2"/>
    <property type="match status" value="1"/>
</dbReference>
<protein>
    <submittedName>
        <fullName evidence="3">Uncharacterized protein</fullName>
    </submittedName>
</protein>
<dbReference type="Gene3D" id="3.40.50.2000">
    <property type="entry name" value="Glycogen Phosphorylase B"/>
    <property type="match status" value="2"/>
</dbReference>
<dbReference type="Pfam" id="PF00534">
    <property type="entry name" value="Glycos_transf_1"/>
    <property type="match status" value="1"/>
</dbReference>
<dbReference type="Pfam" id="PF13439">
    <property type="entry name" value="Glyco_transf_4"/>
    <property type="match status" value="1"/>
</dbReference>
<feature type="domain" description="Glycosyl transferase family 1" evidence="1">
    <location>
        <begin position="206"/>
        <end position="367"/>
    </location>
</feature>
<sequence length="394" mass="44280">MNLLLITNLFPTHFDPERGIFTLQLARRLQKHCNVTVLCPLPWFPSISLIQNRKWQQYSQVSSQYTIEGIRVYSPKYLLIPKISENIHASLMAKSLSRCIASLHKQHAFDVVNSQWLYPDSVAVDKAIHSLKLPHVATGLGSDINRELYQAGKTQQIMKMLQASTAITVVSSNLKNELIDRKLPADKITVIPNGIDTDKFHLLEKNECRKTLQLEHDIPVILYIGRLSTEKSIKTLISATQKLIKNEYPVKVYLLGDGPLRIELAEQAKSLEIDKNIVFMGKVDHNEIGTWLGATDYLCLPSIMEGCPNVILEALGCGRPVIASRVGAIPDIVTQKSGILFTPEDVSELSCSLEKAINTDWSAEEISRSVEKYSWEHAAEHYYNVFDSAISKKS</sequence>
<reference evidence="3" key="1">
    <citation type="submission" date="2018-06" db="EMBL/GenBank/DDBJ databases">
        <authorList>
            <person name="Zhirakovskaya E."/>
        </authorList>
    </citation>
    <scope>NUCLEOTIDE SEQUENCE</scope>
</reference>
<dbReference type="InterPro" id="IPR028098">
    <property type="entry name" value="Glyco_trans_4-like_N"/>
</dbReference>
<evidence type="ECO:0000259" key="1">
    <source>
        <dbReference type="Pfam" id="PF00534"/>
    </source>
</evidence>
<dbReference type="AlphaFoldDB" id="A0A3B0XNN3"/>
<proteinExistence type="predicted"/>
<dbReference type="EMBL" id="UOFG01000202">
    <property type="protein sequence ID" value="VAW63509.1"/>
    <property type="molecule type" value="Genomic_DNA"/>
</dbReference>
<dbReference type="InterPro" id="IPR001296">
    <property type="entry name" value="Glyco_trans_1"/>
</dbReference>